<sequence length="113" mass="12909">MLIGLLLATLLVLAVLALGGYRRRVRGGTYALKKLAENIAKGRLQPRDACCDIRRITQPLQVFVASHPQHQDDWQRFREQLLEGCFSPDPPALEEVQHLVAQAMEWLKAMERY</sequence>
<evidence type="ECO:0000313" key="2">
    <source>
        <dbReference type="Proteomes" id="UP000031631"/>
    </source>
</evidence>
<dbReference type="AlphaFoldDB" id="A0A7U6GJV1"/>
<reference evidence="1 2" key="1">
    <citation type="journal article" date="2014" name="PLoS ONE">
        <title>Physiological and genomic features of a novel sulfur-oxidizing gammaproteobacterium belonging to a previously uncultivated symbiotic lineage isolated from a hydrothermal vent.</title>
        <authorList>
            <person name="Nunoura T."/>
            <person name="Takaki Y."/>
            <person name="Kazama H."/>
            <person name="Kakuta J."/>
            <person name="Shimamura S."/>
            <person name="Makita H."/>
            <person name="Hirai M."/>
            <person name="Miyazaki M."/>
            <person name="Takai K."/>
        </authorList>
    </citation>
    <scope>NUCLEOTIDE SEQUENCE [LARGE SCALE GENOMIC DNA]</scope>
    <source>
        <strain evidence="1 2">Hiromi1</strain>
    </source>
</reference>
<keyword evidence="2" id="KW-1185">Reference proteome</keyword>
<dbReference type="Proteomes" id="UP000031631">
    <property type="component" value="Chromosome"/>
</dbReference>
<protein>
    <recommendedName>
        <fullName evidence="3">DUF2489 domain-containing protein</fullName>
    </recommendedName>
</protein>
<dbReference type="EMBL" id="AP012273">
    <property type="protein sequence ID" value="BAO44938.1"/>
    <property type="molecule type" value="Genomic_DNA"/>
</dbReference>
<evidence type="ECO:0008006" key="3">
    <source>
        <dbReference type="Google" id="ProtNLM"/>
    </source>
</evidence>
<gene>
    <name evidence="1" type="ORF">TBH_C2024</name>
</gene>
<name>A0A7U6GJV1_9GAMM</name>
<proteinExistence type="predicted"/>
<accession>A0A7U6GJV1</accession>
<organism evidence="1 2">
    <name type="scientific">Thiolapillus brandeum</name>
    <dbReference type="NCBI Taxonomy" id="1076588"/>
    <lineage>
        <taxon>Bacteria</taxon>
        <taxon>Pseudomonadati</taxon>
        <taxon>Pseudomonadota</taxon>
        <taxon>Gammaproteobacteria</taxon>
        <taxon>Chromatiales</taxon>
        <taxon>Sedimenticolaceae</taxon>
        <taxon>Thiolapillus</taxon>
    </lineage>
</organism>
<evidence type="ECO:0000313" key="1">
    <source>
        <dbReference type="EMBL" id="BAO44938.1"/>
    </source>
</evidence>
<dbReference type="RefSeq" id="WP_041068195.1">
    <property type="nucleotide sequence ID" value="NZ_AP012273.1"/>
</dbReference>
<dbReference type="KEGG" id="tbn:TBH_C2024"/>